<dbReference type="InterPro" id="IPR003708">
    <property type="entry name" value="SecB"/>
</dbReference>
<comment type="similarity">
    <text evidence="1 5">Belongs to the SecB family.</text>
</comment>
<dbReference type="GO" id="GO:0051082">
    <property type="term" value="F:unfolded protein binding"/>
    <property type="evidence" value="ECO:0007669"/>
    <property type="project" value="InterPro"/>
</dbReference>
<keyword evidence="2 5" id="KW-0813">Transport</keyword>
<proteinExistence type="inferred from homology"/>
<dbReference type="PANTHER" id="PTHR36918">
    <property type="match status" value="1"/>
</dbReference>
<dbReference type="InterPro" id="IPR035958">
    <property type="entry name" value="SecB-like_sf"/>
</dbReference>
<comment type="subcellular location">
    <subcellularLocation>
        <location evidence="5">Cytoplasm</location>
    </subcellularLocation>
</comment>
<evidence type="ECO:0000256" key="4">
    <source>
        <dbReference type="ARBA" id="ARBA00023010"/>
    </source>
</evidence>
<evidence type="ECO:0000313" key="7">
    <source>
        <dbReference type="Proteomes" id="UP000294599"/>
    </source>
</evidence>
<organism evidence="6 7">
    <name type="scientific">Pseudofulvimonas gallinarii</name>
    <dbReference type="NCBI Taxonomy" id="634155"/>
    <lineage>
        <taxon>Bacteria</taxon>
        <taxon>Pseudomonadati</taxon>
        <taxon>Pseudomonadota</taxon>
        <taxon>Gammaproteobacteria</taxon>
        <taxon>Lysobacterales</taxon>
        <taxon>Rhodanobacteraceae</taxon>
        <taxon>Pseudofulvimonas</taxon>
    </lineage>
</organism>
<sequence length="166" mass="18076">MSNDNPAANGQAEAQQAAQLSIQKIYLKDASFEVPGSPQVFQEQGQPQFKLELSQRVQQIGDTAFEVVLGVNLTCELAEKVVFLAEIKQAGIFVLEGFDDATRQAVLGTYCPQALFPYARSTISELVLAGGFPPFVLQPINFDQLYAEQMRRRAAEGQGEGLVGHA</sequence>
<dbReference type="GO" id="GO:0006457">
    <property type="term" value="P:protein folding"/>
    <property type="evidence" value="ECO:0007669"/>
    <property type="project" value="UniProtKB-UniRule"/>
</dbReference>
<dbReference type="GO" id="GO:0051262">
    <property type="term" value="P:protein tetramerization"/>
    <property type="evidence" value="ECO:0007669"/>
    <property type="project" value="InterPro"/>
</dbReference>
<evidence type="ECO:0000256" key="2">
    <source>
        <dbReference type="ARBA" id="ARBA00022448"/>
    </source>
</evidence>
<dbReference type="GO" id="GO:0015031">
    <property type="term" value="P:protein transport"/>
    <property type="evidence" value="ECO:0007669"/>
    <property type="project" value="UniProtKB-UniRule"/>
</dbReference>
<dbReference type="OrthoDB" id="9795145at2"/>
<protein>
    <recommendedName>
        <fullName evidence="5">Protein-export protein SecB</fullName>
    </recommendedName>
</protein>
<keyword evidence="3 5" id="KW-0653">Protein transport</keyword>
<dbReference type="SUPFAM" id="SSF54611">
    <property type="entry name" value="SecB-like"/>
    <property type="match status" value="1"/>
</dbReference>
<dbReference type="NCBIfam" id="NF004393">
    <property type="entry name" value="PRK05751.1-4"/>
    <property type="match status" value="1"/>
</dbReference>
<dbReference type="RefSeq" id="WP_123522980.1">
    <property type="nucleotide sequence ID" value="NZ_JBHLWF010000027.1"/>
</dbReference>
<evidence type="ECO:0000256" key="5">
    <source>
        <dbReference type="HAMAP-Rule" id="MF_00821"/>
    </source>
</evidence>
<dbReference type="NCBIfam" id="TIGR00809">
    <property type="entry name" value="secB"/>
    <property type="match status" value="1"/>
</dbReference>
<reference evidence="6 7" key="1">
    <citation type="submission" date="2019-03" db="EMBL/GenBank/DDBJ databases">
        <title>Genomic Encyclopedia of Type Strains, Phase IV (KMG-IV): sequencing the most valuable type-strain genomes for metagenomic binning, comparative biology and taxonomic classification.</title>
        <authorList>
            <person name="Goeker M."/>
        </authorList>
    </citation>
    <scope>NUCLEOTIDE SEQUENCE [LARGE SCALE GENOMIC DNA]</scope>
    <source>
        <strain evidence="6 7">DSM 21944</strain>
    </source>
</reference>
<dbReference type="EMBL" id="SMAF01000022">
    <property type="protein sequence ID" value="TCS94420.1"/>
    <property type="molecule type" value="Genomic_DNA"/>
</dbReference>
<name>A0A4R3L6C6_9GAMM</name>
<keyword evidence="4 5" id="KW-0811">Translocation</keyword>
<dbReference type="Pfam" id="PF02556">
    <property type="entry name" value="SecB"/>
    <property type="match status" value="1"/>
</dbReference>
<keyword evidence="5" id="KW-0963">Cytoplasm</keyword>
<keyword evidence="7" id="KW-1185">Reference proteome</keyword>
<dbReference type="Gene3D" id="3.10.420.10">
    <property type="entry name" value="SecB-like"/>
    <property type="match status" value="1"/>
</dbReference>
<accession>A0A4R3L6C6</accession>
<dbReference type="GO" id="GO:0005737">
    <property type="term" value="C:cytoplasm"/>
    <property type="evidence" value="ECO:0007669"/>
    <property type="project" value="UniProtKB-SubCell"/>
</dbReference>
<evidence type="ECO:0000313" key="6">
    <source>
        <dbReference type="EMBL" id="TCS94420.1"/>
    </source>
</evidence>
<comment type="function">
    <text evidence="5">One of the proteins required for the normal export of preproteins out of the cell cytoplasm. It is a molecular chaperone that binds to a subset of precursor proteins, maintaining them in a translocation-competent state. It also specifically binds to its receptor SecA.</text>
</comment>
<comment type="caution">
    <text evidence="6">The sequence shown here is derived from an EMBL/GenBank/DDBJ whole genome shotgun (WGS) entry which is preliminary data.</text>
</comment>
<evidence type="ECO:0000256" key="3">
    <source>
        <dbReference type="ARBA" id="ARBA00022927"/>
    </source>
</evidence>
<dbReference type="Proteomes" id="UP000294599">
    <property type="component" value="Unassembled WGS sequence"/>
</dbReference>
<comment type="subunit">
    <text evidence="5">Homotetramer, a dimer of dimers. One homotetramer interacts with 1 SecA dimer.</text>
</comment>
<dbReference type="AlphaFoldDB" id="A0A4R3L6C6"/>
<dbReference type="PRINTS" id="PR01594">
    <property type="entry name" value="SECBCHAPRONE"/>
</dbReference>
<evidence type="ECO:0000256" key="1">
    <source>
        <dbReference type="ARBA" id="ARBA00009990"/>
    </source>
</evidence>
<dbReference type="HAMAP" id="MF_00821">
    <property type="entry name" value="SecB"/>
    <property type="match status" value="1"/>
</dbReference>
<dbReference type="PANTHER" id="PTHR36918:SF1">
    <property type="entry name" value="PROTEIN-EXPORT PROTEIN SECB"/>
    <property type="match status" value="1"/>
</dbReference>
<gene>
    <name evidence="5" type="primary">secB</name>
    <name evidence="6" type="ORF">EDC25_12216</name>
</gene>
<keyword evidence="5" id="KW-0143">Chaperone</keyword>